<dbReference type="Gene3D" id="3.40.50.150">
    <property type="entry name" value="Vaccinia Virus protein VP39"/>
    <property type="match status" value="1"/>
</dbReference>
<evidence type="ECO:0000313" key="4">
    <source>
        <dbReference type="EMBL" id="USW47679.1"/>
    </source>
</evidence>
<dbReference type="AlphaFoldDB" id="A0A9Q9AHC1"/>
<dbReference type="PANTHER" id="PTHR43861:SF1">
    <property type="entry name" value="TRANS-ACONITATE 2-METHYLTRANSFERASE"/>
    <property type="match status" value="1"/>
</dbReference>
<dbReference type="SUPFAM" id="SSF53335">
    <property type="entry name" value="S-adenosyl-L-methionine-dependent methyltransferases"/>
    <property type="match status" value="1"/>
</dbReference>
<dbReference type="Proteomes" id="UP001056384">
    <property type="component" value="Chromosome 1"/>
</dbReference>
<evidence type="ECO:0000259" key="3">
    <source>
        <dbReference type="Pfam" id="PF13649"/>
    </source>
</evidence>
<dbReference type="InterPro" id="IPR029063">
    <property type="entry name" value="SAM-dependent_MTases_sf"/>
</dbReference>
<dbReference type="PANTHER" id="PTHR43861">
    <property type="entry name" value="TRANS-ACONITATE 2-METHYLTRANSFERASE-RELATED"/>
    <property type="match status" value="1"/>
</dbReference>
<reference evidence="4" key="1">
    <citation type="submission" date="2022-06" db="EMBL/GenBank/DDBJ databases">
        <title>Complete genome sequences of two strains of the flax pathogen Septoria linicola.</title>
        <authorList>
            <person name="Lapalu N."/>
            <person name="Simon A."/>
            <person name="Demenou B."/>
            <person name="Paumier D."/>
            <person name="Guillot M.-P."/>
            <person name="Gout L."/>
            <person name="Valade R."/>
        </authorList>
    </citation>
    <scope>NUCLEOTIDE SEQUENCE</scope>
    <source>
        <strain evidence="4">SE15195</strain>
    </source>
</reference>
<sequence length="282" mass="30881">MATYTDVNKANWNERAALHAKSLDYDVARLQRDATALSDVVHFDLPLLGSIEGLDVAHLQCHIGTDTLSLARRGAKSVVGLDFSTASIAEARELATKAADCQALNLRFVEADINHAVEALGSASFDLVFTGIGALCWLPSIKQWAKQVSGLLRPGGRLFVREGHPMVWTIDESITDAPGFVVTYSYFETSKPVESVSDMTYVDTGNRRLENKTSFSWNHGIGEIITALLEAGMEITAFVEHRSIPWVAFPGKMEKAAEPGEWKITAGEDNVPLSYTLQAVRR</sequence>
<name>A0A9Q9AHC1_9PEZI</name>
<evidence type="ECO:0000256" key="1">
    <source>
        <dbReference type="ARBA" id="ARBA00022603"/>
    </source>
</evidence>
<dbReference type="CDD" id="cd02440">
    <property type="entry name" value="AdoMet_MTases"/>
    <property type="match status" value="1"/>
</dbReference>
<protein>
    <submittedName>
        <fullName evidence="4">S-adenosyl-L-methionine-dependent methyltransferase, Methyltransferase domain 25</fullName>
    </submittedName>
</protein>
<dbReference type="GO" id="GO:0032259">
    <property type="term" value="P:methylation"/>
    <property type="evidence" value="ECO:0007669"/>
    <property type="project" value="UniProtKB-KW"/>
</dbReference>
<evidence type="ECO:0000313" key="5">
    <source>
        <dbReference type="Proteomes" id="UP001056384"/>
    </source>
</evidence>
<proteinExistence type="predicted"/>
<feature type="domain" description="Methyltransferase" evidence="3">
    <location>
        <begin position="58"/>
        <end position="156"/>
    </location>
</feature>
<dbReference type="GO" id="GO:0008168">
    <property type="term" value="F:methyltransferase activity"/>
    <property type="evidence" value="ECO:0007669"/>
    <property type="project" value="UniProtKB-KW"/>
</dbReference>
<keyword evidence="1 4" id="KW-0489">Methyltransferase</keyword>
<keyword evidence="5" id="KW-1185">Reference proteome</keyword>
<evidence type="ECO:0000256" key="2">
    <source>
        <dbReference type="ARBA" id="ARBA00022679"/>
    </source>
</evidence>
<gene>
    <name evidence="4" type="ORF">Slin15195_G009980</name>
</gene>
<dbReference type="EMBL" id="CP099418">
    <property type="protein sequence ID" value="USW47679.1"/>
    <property type="molecule type" value="Genomic_DNA"/>
</dbReference>
<dbReference type="InterPro" id="IPR041698">
    <property type="entry name" value="Methyltransf_25"/>
</dbReference>
<dbReference type="Pfam" id="PF13649">
    <property type="entry name" value="Methyltransf_25"/>
    <property type="match status" value="1"/>
</dbReference>
<organism evidence="4 5">
    <name type="scientific">Septoria linicola</name>
    <dbReference type="NCBI Taxonomy" id="215465"/>
    <lineage>
        <taxon>Eukaryota</taxon>
        <taxon>Fungi</taxon>
        <taxon>Dikarya</taxon>
        <taxon>Ascomycota</taxon>
        <taxon>Pezizomycotina</taxon>
        <taxon>Dothideomycetes</taxon>
        <taxon>Dothideomycetidae</taxon>
        <taxon>Mycosphaerellales</taxon>
        <taxon>Mycosphaerellaceae</taxon>
        <taxon>Septoria</taxon>
    </lineage>
</organism>
<accession>A0A9Q9AHC1</accession>
<keyword evidence="2" id="KW-0808">Transferase</keyword>